<dbReference type="Proteomes" id="UP001186944">
    <property type="component" value="Unassembled WGS sequence"/>
</dbReference>
<comment type="caution">
    <text evidence="3">The sequence shown here is derived from an EMBL/GenBank/DDBJ whole genome shotgun (WGS) entry which is preliminary data.</text>
</comment>
<dbReference type="InterPro" id="IPR046906">
    <property type="entry name" value="Mab-21_HhH/H2TH-like"/>
</dbReference>
<dbReference type="InterPro" id="IPR024810">
    <property type="entry name" value="MAB21L/cGLR"/>
</dbReference>
<reference evidence="3" key="1">
    <citation type="submission" date="2019-08" db="EMBL/GenBank/DDBJ databases">
        <title>The improved chromosome-level genome for the pearl oyster Pinctada fucata martensii using PacBio sequencing and Hi-C.</title>
        <authorList>
            <person name="Zheng Z."/>
        </authorList>
    </citation>
    <scope>NUCLEOTIDE SEQUENCE</scope>
    <source>
        <strain evidence="3">ZZ-2019</strain>
        <tissue evidence="3">Adductor muscle</tissue>
    </source>
</reference>
<dbReference type="EMBL" id="VSWD01000011">
    <property type="protein sequence ID" value="KAK3087444.1"/>
    <property type="molecule type" value="Genomic_DNA"/>
</dbReference>
<evidence type="ECO:0000256" key="1">
    <source>
        <dbReference type="SAM" id="MobiDB-lite"/>
    </source>
</evidence>
<sequence length="440" mass="51048">MTQAQQRHEGQTDGDNDTSSTETRRQLISSASSEGIAECIVGTLSIRTVLLLPSLVSKMNMGGYFSNHSEEPGSDVDELRKSSVSEFDTLDNNEEIQIPKNTLFDTSAQTSRQHEDELGTQSTNNNQWRTEFVIFTEDEEIPAGCCRLVAYDTDGNHFVPSKSDAWKFLRVDDIFHRSVEKEVTLVDRQGFKCLPSRYVMESKEGLTGYSWLNMILPTWLPHGPAFKQTYFGLFEIDVIECFHCKTLPDVLCKWAHRERNHWPSIHTIQIALSQGCHVVALPSKISADDLGELEWRFGYGKMEKVLMDSLSDVQKQCFILLKIILKEYIDPTFPDEDILSSFIMKMLIFWMAEETEGDIWTPSNLLHCLNLCMKRLNEWVQSENCPNYFIPEYNLFRTKKERMEKAELAKWFQKCVELEWRILLECKSTKRIVKQHFYRN</sequence>
<dbReference type="PANTHER" id="PTHR10656">
    <property type="entry name" value="CELL FATE DETERMINING PROTEIN MAB21-RELATED"/>
    <property type="match status" value="1"/>
</dbReference>
<keyword evidence="4" id="KW-1185">Reference proteome</keyword>
<feature type="domain" description="Mab-21-like HhH/H2TH-like" evidence="2">
    <location>
        <begin position="314"/>
        <end position="406"/>
    </location>
</feature>
<protein>
    <recommendedName>
        <fullName evidence="2">Mab-21-like HhH/H2TH-like domain-containing protein</fullName>
    </recommendedName>
</protein>
<evidence type="ECO:0000313" key="3">
    <source>
        <dbReference type="EMBL" id="KAK3087444.1"/>
    </source>
</evidence>
<dbReference type="Pfam" id="PF20266">
    <property type="entry name" value="Mab-21_C"/>
    <property type="match status" value="1"/>
</dbReference>
<proteinExistence type="predicted"/>
<gene>
    <name evidence="3" type="ORF">FSP39_005977</name>
</gene>
<feature type="region of interest" description="Disordered" evidence="1">
    <location>
        <begin position="1"/>
        <end position="32"/>
    </location>
</feature>
<dbReference type="PANTHER" id="PTHR10656:SF69">
    <property type="entry name" value="MAB-21-LIKE HHH_H2TH-LIKE DOMAIN-CONTAINING PROTEIN"/>
    <property type="match status" value="1"/>
</dbReference>
<accession>A0AA88XNA7</accession>
<evidence type="ECO:0000313" key="4">
    <source>
        <dbReference type="Proteomes" id="UP001186944"/>
    </source>
</evidence>
<name>A0AA88XNA7_PINIB</name>
<dbReference type="Gene3D" id="1.10.1410.40">
    <property type="match status" value="1"/>
</dbReference>
<dbReference type="AlphaFoldDB" id="A0AA88XNA7"/>
<evidence type="ECO:0000259" key="2">
    <source>
        <dbReference type="Pfam" id="PF20266"/>
    </source>
</evidence>
<organism evidence="3 4">
    <name type="scientific">Pinctada imbricata</name>
    <name type="common">Atlantic pearl-oyster</name>
    <name type="synonym">Pinctada martensii</name>
    <dbReference type="NCBI Taxonomy" id="66713"/>
    <lineage>
        <taxon>Eukaryota</taxon>
        <taxon>Metazoa</taxon>
        <taxon>Spiralia</taxon>
        <taxon>Lophotrochozoa</taxon>
        <taxon>Mollusca</taxon>
        <taxon>Bivalvia</taxon>
        <taxon>Autobranchia</taxon>
        <taxon>Pteriomorphia</taxon>
        <taxon>Pterioida</taxon>
        <taxon>Pterioidea</taxon>
        <taxon>Pteriidae</taxon>
        <taxon>Pinctada</taxon>
    </lineage>
</organism>
<feature type="compositionally biased region" description="Polar residues" evidence="1">
    <location>
        <begin position="17"/>
        <end position="32"/>
    </location>
</feature>
<dbReference type="SMART" id="SM01265">
    <property type="entry name" value="Mab-21"/>
    <property type="match status" value="1"/>
</dbReference>
<feature type="compositionally biased region" description="Basic and acidic residues" evidence="1">
    <location>
        <begin position="1"/>
        <end position="11"/>
    </location>
</feature>